<evidence type="ECO:0000313" key="1">
    <source>
        <dbReference type="EMBL" id="GGQ05466.1"/>
    </source>
</evidence>
<gene>
    <name evidence="1" type="ORF">GCM10010140_39660</name>
</gene>
<protein>
    <submittedName>
        <fullName evidence="1">Uncharacterized protein</fullName>
    </submittedName>
</protein>
<keyword evidence="2" id="KW-1185">Reference proteome</keyword>
<proteinExistence type="predicted"/>
<accession>A0ABQ2R1N9</accession>
<dbReference type="Proteomes" id="UP000611554">
    <property type="component" value="Unassembled WGS sequence"/>
</dbReference>
<name>A0ABQ2R1N9_9ACTN</name>
<reference evidence="2" key="1">
    <citation type="journal article" date="2019" name="Int. J. Syst. Evol. Microbiol.">
        <title>The Global Catalogue of Microorganisms (GCM) 10K type strain sequencing project: providing services to taxonomists for standard genome sequencing and annotation.</title>
        <authorList>
            <consortium name="The Broad Institute Genomics Platform"/>
            <consortium name="The Broad Institute Genome Sequencing Center for Infectious Disease"/>
            <person name="Wu L."/>
            <person name="Ma J."/>
        </authorList>
    </citation>
    <scope>NUCLEOTIDE SEQUENCE [LARGE SCALE GENOMIC DNA]</scope>
    <source>
        <strain evidence="2">JCM 3115</strain>
    </source>
</reference>
<comment type="caution">
    <text evidence="1">The sequence shown here is derived from an EMBL/GenBank/DDBJ whole genome shotgun (WGS) entry which is preliminary data.</text>
</comment>
<organism evidence="1 2">
    <name type="scientific">Streptosporangium pseudovulgare</name>
    <dbReference type="NCBI Taxonomy" id="35765"/>
    <lineage>
        <taxon>Bacteria</taxon>
        <taxon>Bacillati</taxon>
        <taxon>Actinomycetota</taxon>
        <taxon>Actinomycetes</taxon>
        <taxon>Streptosporangiales</taxon>
        <taxon>Streptosporangiaceae</taxon>
        <taxon>Streptosporangium</taxon>
    </lineage>
</organism>
<sequence>MTFVSEMSGGAAAETAGAVIASGMARIAAVPMLHSLRIMLLGLGGEGIPRSARAFVGRAPYNLVVRRCAAEAARAVWSGAPRTRCGCGACGAGVVGRAAPRTWCAARPGGAG</sequence>
<dbReference type="EMBL" id="BMQJ01000009">
    <property type="protein sequence ID" value="GGQ05466.1"/>
    <property type="molecule type" value="Genomic_DNA"/>
</dbReference>
<evidence type="ECO:0000313" key="2">
    <source>
        <dbReference type="Proteomes" id="UP000611554"/>
    </source>
</evidence>